<feature type="region of interest" description="Disordered" evidence="11">
    <location>
        <begin position="164"/>
        <end position="194"/>
    </location>
</feature>
<dbReference type="HOGENOM" id="CLU_041822_0_0_1"/>
<evidence type="ECO:0000313" key="13">
    <source>
        <dbReference type="EMBL" id="KIJ33554.1"/>
    </source>
</evidence>
<evidence type="ECO:0000256" key="11">
    <source>
        <dbReference type="SAM" id="MobiDB-lite"/>
    </source>
</evidence>
<keyword evidence="4" id="KW-0963">Cytoplasm</keyword>
<protein>
    <recommendedName>
        <fullName evidence="10">Transmembrane protein 188</fullName>
    </recommendedName>
</protein>
<name>A0A0C9UFJ8_SPHS4</name>
<feature type="compositionally biased region" description="Low complexity" evidence="11">
    <location>
        <begin position="164"/>
        <end position="182"/>
    </location>
</feature>
<reference evidence="13 14" key="1">
    <citation type="submission" date="2014-06" db="EMBL/GenBank/DDBJ databases">
        <title>Evolutionary Origins and Diversification of the Mycorrhizal Mutualists.</title>
        <authorList>
            <consortium name="DOE Joint Genome Institute"/>
            <consortium name="Mycorrhizal Genomics Consortium"/>
            <person name="Kohler A."/>
            <person name="Kuo A."/>
            <person name="Nagy L.G."/>
            <person name="Floudas D."/>
            <person name="Copeland A."/>
            <person name="Barry K.W."/>
            <person name="Cichocki N."/>
            <person name="Veneault-Fourrey C."/>
            <person name="LaButti K."/>
            <person name="Lindquist E.A."/>
            <person name="Lipzen A."/>
            <person name="Lundell T."/>
            <person name="Morin E."/>
            <person name="Murat C."/>
            <person name="Riley R."/>
            <person name="Ohm R."/>
            <person name="Sun H."/>
            <person name="Tunlid A."/>
            <person name="Henrissat B."/>
            <person name="Grigoriev I.V."/>
            <person name="Hibbett D.S."/>
            <person name="Martin F."/>
        </authorList>
    </citation>
    <scope>NUCLEOTIDE SEQUENCE [LARGE SCALE GENOMIC DNA]</scope>
    <source>
        <strain evidence="13 14">SS14</strain>
    </source>
</reference>
<dbReference type="PANTHER" id="PTHR20996:SF1">
    <property type="entry name" value="NUCLEAR ENVELOPE PHOSPHATASE-REGULATORY SUBUNIT 1"/>
    <property type="match status" value="1"/>
</dbReference>
<dbReference type="GO" id="GO:0031965">
    <property type="term" value="C:nuclear membrane"/>
    <property type="evidence" value="ECO:0007669"/>
    <property type="project" value="UniProtKB-SubCell"/>
</dbReference>
<proteinExistence type="inferred from homology"/>
<feature type="compositionally biased region" description="Low complexity" evidence="11">
    <location>
        <begin position="272"/>
        <end position="293"/>
    </location>
</feature>
<dbReference type="InterPro" id="IPR005605">
    <property type="entry name" value="Spo7"/>
</dbReference>
<dbReference type="GO" id="GO:0006629">
    <property type="term" value="P:lipid metabolic process"/>
    <property type="evidence" value="ECO:0007669"/>
    <property type="project" value="UniProtKB-KW"/>
</dbReference>
<evidence type="ECO:0000256" key="8">
    <source>
        <dbReference type="ARBA" id="ARBA00023136"/>
    </source>
</evidence>
<evidence type="ECO:0000256" key="5">
    <source>
        <dbReference type="ARBA" id="ARBA00022692"/>
    </source>
</evidence>
<feature type="transmembrane region" description="Helical" evidence="12">
    <location>
        <begin position="93"/>
        <end position="112"/>
    </location>
</feature>
<evidence type="ECO:0000256" key="9">
    <source>
        <dbReference type="ARBA" id="ARBA00023242"/>
    </source>
</evidence>
<comment type="similarity">
    <text evidence="3">Belongs to the CNEP1R1 family.</text>
</comment>
<accession>A0A0C9UFJ8</accession>
<dbReference type="EMBL" id="KN837211">
    <property type="protein sequence ID" value="KIJ33554.1"/>
    <property type="molecule type" value="Genomic_DNA"/>
</dbReference>
<dbReference type="GO" id="GO:0071595">
    <property type="term" value="C:Nem1-Spo7 phosphatase complex"/>
    <property type="evidence" value="ECO:0007669"/>
    <property type="project" value="InterPro"/>
</dbReference>
<organism evidence="13 14">
    <name type="scientific">Sphaerobolus stellatus (strain SS14)</name>
    <dbReference type="NCBI Taxonomy" id="990650"/>
    <lineage>
        <taxon>Eukaryota</taxon>
        <taxon>Fungi</taxon>
        <taxon>Dikarya</taxon>
        <taxon>Basidiomycota</taxon>
        <taxon>Agaricomycotina</taxon>
        <taxon>Agaricomycetes</taxon>
        <taxon>Phallomycetidae</taxon>
        <taxon>Geastrales</taxon>
        <taxon>Sphaerobolaceae</taxon>
        <taxon>Sphaerobolus</taxon>
    </lineage>
</organism>
<keyword evidence="6 12" id="KW-1133">Transmembrane helix</keyword>
<comment type="subcellular location">
    <subcellularLocation>
        <location evidence="2">Cytoplasm</location>
    </subcellularLocation>
    <subcellularLocation>
        <location evidence="1">Nucleus membrane</location>
        <topology evidence="1">Multi-pass membrane protein</topology>
    </subcellularLocation>
</comment>
<keyword evidence="9" id="KW-0539">Nucleus</keyword>
<evidence type="ECO:0000256" key="10">
    <source>
        <dbReference type="ARBA" id="ARBA00030458"/>
    </source>
</evidence>
<keyword evidence="5 12" id="KW-0812">Transmembrane</keyword>
<evidence type="ECO:0000256" key="12">
    <source>
        <dbReference type="SAM" id="Phobius"/>
    </source>
</evidence>
<gene>
    <name evidence="13" type="ORF">M422DRAFT_35476</name>
</gene>
<dbReference type="AlphaFoldDB" id="A0A0C9UFJ8"/>
<dbReference type="Pfam" id="PF03907">
    <property type="entry name" value="Spo7"/>
    <property type="match status" value="1"/>
</dbReference>
<evidence type="ECO:0000256" key="4">
    <source>
        <dbReference type="ARBA" id="ARBA00022490"/>
    </source>
</evidence>
<evidence type="ECO:0000256" key="7">
    <source>
        <dbReference type="ARBA" id="ARBA00023098"/>
    </source>
</evidence>
<dbReference type="InterPro" id="IPR019168">
    <property type="entry name" value="NEP1-R1"/>
</dbReference>
<feature type="compositionally biased region" description="Low complexity" evidence="11">
    <location>
        <begin position="248"/>
        <end position="262"/>
    </location>
</feature>
<feature type="compositionally biased region" description="Polar residues" evidence="11">
    <location>
        <begin position="312"/>
        <end position="338"/>
    </location>
</feature>
<evidence type="ECO:0000256" key="2">
    <source>
        <dbReference type="ARBA" id="ARBA00004496"/>
    </source>
</evidence>
<evidence type="ECO:0000313" key="14">
    <source>
        <dbReference type="Proteomes" id="UP000054279"/>
    </source>
</evidence>
<keyword evidence="8 12" id="KW-0472">Membrane</keyword>
<evidence type="ECO:0000256" key="6">
    <source>
        <dbReference type="ARBA" id="ARBA00022989"/>
    </source>
</evidence>
<sequence>MARSTPPPLRGSFAPPNDVATYRDLLLFEERLKSNAANLRRRKSKYELFLAQLVFVIILLLLDVLLYTSFLGFPLNFLISRLWPDYPPIVPHSYVASGLLFISVTTLVLFYASGMYAEKIGYANRYVPHANRALRSFNVYLNVRAPPLRSSLNPLSYLFPRSSYEPSPSSPPRGASPRRGSAIPPIPPTYNPRGELIFSSRVDSTFREAYERYRAAFERKREEQRRANQKNWFSFLRWPWIKAENKSQQQPVPHIQVQHTSGSGSGRGTRGRGPSITPSTSRRSSPAPSTGSRSGKKGKASRSGTPLLEAALTTSKSSGDSNFVLSGQDASSTSTTGT</sequence>
<dbReference type="PANTHER" id="PTHR20996">
    <property type="entry name" value="NUCLEAR ENVELOPE PHOSPHATASE-REGULATORY SUBUNIT 1"/>
    <property type="match status" value="1"/>
</dbReference>
<dbReference type="OrthoDB" id="5599171at2759"/>
<evidence type="ECO:0000256" key="3">
    <source>
        <dbReference type="ARBA" id="ARBA00010998"/>
    </source>
</evidence>
<dbReference type="Proteomes" id="UP000054279">
    <property type="component" value="Unassembled WGS sequence"/>
</dbReference>
<feature type="transmembrane region" description="Helical" evidence="12">
    <location>
        <begin position="48"/>
        <end position="73"/>
    </location>
</feature>
<dbReference type="GO" id="GO:0019888">
    <property type="term" value="F:protein phosphatase regulator activity"/>
    <property type="evidence" value="ECO:0007669"/>
    <property type="project" value="InterPro"/>
</dbReference>
<evidence type="ECO:0000256" key="1">
    <source>
        <dbReference type="ARBA" id="ARBA00004232"/>
    </source>
</evidence>
<feature type="region of interest" description="Disordered" evidence="11">
    <location>
        <begin position="246"/>
        <end position="338"/>
    </location>
</feature>
<dbReference type="GO" id="GO:0005737">
    <property type="term" value="C:cytoplasm"/>
    <property type="evidence" value="ECO:0007669"/>
    <property type="project" value="UniProtKB-SubCell"/>
</dbReference>
<keyword evidence="14" id="KW-1185">Reference proteome</keyword>
<keyword evidence="7" id="KW-0443">Lipid metabolism</keyword>